<comment type="caution">
    <text evidence="1">The sequence shown here is derived from an EMBL/GenBank/DDBJ whole genome shotgun (WGS) entry which is preliminary data.</text>
</comment>
<organism evidence="1 2">
    <name type="scientific">Petrolisthes manimaculis</name>
    <dbReference type="NCBI Taxonomy" id="1843537"/>
    <lineage>
        <taxon>Eukaryota</taxon>
        <taxon>Metazoa</taxon>
        <taxon>Ecdysozoa</taxon>
        <taxon>Arthropoda</taxon>
        <taxon>Crustacea</taxon>
        <taxon>Multicrustacea</taxon>
        <taxon>Malacostraca</taxon>
        <taxon>Eumalacostraca</taxon>
        <taxon>Eucarida</taxon>
        <taxon>Decapoda</taxon>
        <taxon>Pleocyemata</taxon>
        <taxon>Anomura</taxon>
        <taxon>Galatheoidea</taxon>
        <taxon>Porcellanidae</taxon>
        <taxon>Petrolisthes</taxon>
    </lineage>
</organism>
<sequence>MDGVRWGGGVDIGEVLGWGRGGSALGWSGQVEMTCVVEWAGGDDRCGVGKVWWSGKVHGEEGRVWSEKDVDRE</sequence>
<proteinExistence type="predicted"/>
<protein>
    <submittedName>
        <fullName evidence="1">Uncharacterized protein</fullName>
    </submittedName>
</protein>
<dbReference type="AlphaFoldDB" id="A0AAE1NNV4"/>
<reference evidence="1" key="1">
    <citation type="submission" date="2023-11" db="EMBL/GenBank/DDBJ databases">
        <title>Genome assemblies of two species of porcelain crab, Petrolisthes cinctipes and Petrolisthes manimaculis (Anomura: Porcellanidae).</title>
        <authorList>
            <person name="Angst P."/>
        </authorList>
    </citation>
    <scope>NUCLEOTIDE SEQUENCE</scope>
    <source>
        <strain evidence="1">PB745_02</strain>
        <tissue evidence="1">Gill</tissue>
    </source>
</reference>
<accession>A0AAE1NNV4</accession>
<evidence type="ECO:0000313" key="2">
    <source>
        <dbReference type="Proteomes" id="UP001292094"/>
    </source>
</evidence>
<keyword evidence="2" id="KW-1185">Reference proteome</keyword>
<evidence type="ECO:0000313" key="1">
    <source>
        <dbReference type="EMBL" id="KAK4292567.1"/>
    </source>
</evidence>
<gene>
    <name evidence="1" type="ORF">Pmani_034679</name>
</gene>
<name>A0AAE1NNV4_9EUCA</name>
<dbReference type="EMBL" id="JAWZYT010004790">
    <property type="protein sequence ID" value="KAK4292567.1"/>
    <property type="molecule type" value="Genomic_DNA"/>
</dbReference>
<dbReference type="Proteomes" id="UP001292094">
    <property type="component" value="Unassembled WGS sequence"/>
</dbReference>